<dbReference type="InterPro" id="IPR037049">
    <property type="entry name" value="DUF1214_C_sf"/>
</dbReference>
<dbReference type="InterPro" id="IPR020610">
    <property type="entry name" value="Thiolase_AS"/>
</dbReference>
<dbReference type="PROSITE" id="PS51318">
    <property type="entry name" value="TAT"/>
    <property type="match status" value="1"/>
</dbReference>
<protein>
    <submittedName>
        <fullName evidence="4">DUF1254 domain-containing protein</fullName>
    </submittedName>
</protein>
<evidence type="ECO:0000313" key="5">
    <source>
        <dbReference type="Proteomes" id="UP001500635"/>
    </source>
</evidence>
<dbReference type="PROSITE" id="PS00099">
    <property type="entry name" value="THIOLASE_3"/>
    <property type="match status" value="1"/>
</dbReference>
<comment type="caution">
    <text evidence="4">The sequence shown here is derived from an EMBL/GenBank/DDBJ whole genome shotgun (WGS) entry which is preliminary data.</text>
</comment>
<dbReference type="InterPro" id="IPR006311">
    <property type="entry name" value="TAT_signal"/>
</dbReference>
<dbReference type="InterPro" id="IPR037050">
    <property type="entry name" value="DUF1254_sf"/>
</dbReference>
<dbReference type="Pfam" id="PF06863">
    <property type="entry name" value="DUF1254"/>
    <property type="match status" value="1"/>
</dbReference>
<dbReference type="RefSeq" id="WP_344994383.1">
    <property type="nucleotide sequence ID" value="NZ_BAABFR010000024.1"/>
</dbReference>
<dbReference type="SUPFAM" id="SSF160935">
    <property type="entry name" value="VPA0735-like"/>
    <property type="match status" value="1"/>
</dbReference>
<organism evidence="4 5">
    <name type="scientific">Tsukamurella soli</name>
    <dbReference type="NCBI Taxonomy" id="644556"/>
    <lineage>
        <taxon>Bacteria</taxon>
        <taxon>Bacillati</taxon>
        <taxon>Actinomycetota</taxon>
        <taxon>Actinomycetes</taxon>
        <taxon>Mycobacteriales</taxon>
        <taxon>Tsukamurellaceae</taxon>
        <taxon>Tsukamurella</taxon>
    </lineage>
</organism>
<dbReference type="Gene3D" id="2.60.120.600">
    <property type="entry name" value="Domain of unknown function DUF1214, C-terminal domain"/>
    <property type="match status" value="1"/>
</dbReference>
<name>A0ABP8JHH1_9ACTN</name>
<dbReference type="Proteomes" id="UP001500635">
    <property type="component" value="Unassembled WGS sequence"/>
</dbReference>
<dbReference type="Pfam" id="PF06742">
    <property type="entry name" value="DUF1214"/>
    <property type="match status" value="1"/>
</dbReference>
<reference evidence="5" key="1">
    <citation type="journal article" date="2019" name="Int. J. Syst. Evol. Microbiol.">
        <title>The Global Catalogue of Microorganisms (GCM) 10K type strain sequencing project: providing services to taxonomists for standard genome sequencing and annotation.</title>
        <authorList>
            <consortium name="The Broad Institute Genomics Platform"/>
            <consortium name="The Broad Institute Genome Sequencing Center for Infectious Disease"/>
            <person name="Wu L."/>
            <person name="Ma J."/>
        </authorList>
    </citation>
    <scope>NUCLEOTIDE SEQUENCE [LARGE SCALE GENOMIC DNA]</scope>
    <source>
        <strain evidence="5">JCM 17688</strain>
    </source>
</reference>
<keyword evidence="5" id="KW-1185">Reference proteome</keyword>
<evidence type="ECO:0000313" key="4">
    <source>
        <dbReference type="EMBL" id="GAA4390921.1"/>
    </source>
</evidence>
<keyword evidence="1" id="KW-0732">Signal</keyword>
<dbReference type="Gene3D" id="2.60.40.1610">
    <property type="entry name" value="Domain of unknown function DUF1254"/>
    <property type="match status" value="1"/>
</dbReference>
<evidence type="ECO:0000259" key="3">
    <source>
        <dbReference type="Pfam" id="PF06863"/>
    </source>
</evidence>
<sequence length="471" mass="49162">MNSSLFLSRRRLFGVAGLLAASGLAAACGASGTGSSAGSSASSARASEADDPTAIATDAYVFGYPLVLMDATRAAAAPANTLLRYTTTPSPDDKIVVTPNVDTLYCQTWLDLSHEPQVIQIPDVKDRYWLAQVMDMWTNTVHDPSSVSPQLAAGAPAGPFTYAVTGPRWSGDLPAGVTRLSVPTDSAWIIVRVALNGANDVPAVVDIENQIRLMPLSRYRTDPTAQTPSSVPQNLTAAPARIVAGMDGTAFFTKLAALLTRYPATQADGAAMTRFASIGIKPGANVAALTASVLDAGATAGKRAIAAYQNPGAKNLNGWVYATNLGTYDTDYQLRANTALTTLAANLPGDSLYPMLNDVPAKPNGYRLHFPAGLLPPAGAFWSITAYTADHFLVPNPDRIYAIGHSPDPVANPDGSVDLTLAPNKPGPQVPEGNWLPVPGNGTFNLAMRIYAPKPAAVSGGWKPPALTPIG</sequence>
<dbReference type="PANTHER" id="PTHR36509:SF2">
    <property type="entry name" value="BLL3101 PROTEIN"/>
    <property type="match status" value="1"/>
</dbReference>
<feature type="chain" id="PRO_5046180421" evidence="1">
    <location>
        <begin position="28"/>
        <end position="471"/>
    </location>
</feature>
<proteinExistence type="predicted"/>
<evidence type="ECO:0000256" key="1">
    <source>
        <dbReference type="SAM" id="SignalP"/>
    </source>
</evidence>
<feature type="domain" description="DUF1254" evidence="3">
    <location>
        <begin position="80"/>
        <end position="215"/>
    </location>
</feature>
<dbReference type="PANTHER" id="PTHR36509">
    <property type="entry name" value="BLL3101 PROTEIN"/>
    <property type="match status" value="1"/>
</dbReference>
<feature type="signal peptide" evidence="1">
    <location>
        <begin position="1"/>
        <end position="27"/>
    </location>
</feature>
<dbReference type="InterPro" id="IPR010621">
    <property type="entry name" value="DUF1214"/>
</dbReference>
<feature type="domain" description="DUF1214" evidence="2">
    <location>
        <begin position="364"/>
        <end position="454"/>
    </location>
</feature>
<dbReference type="InterPro" id="IPR010679">
    <property type="entry name" value="DUF1254"/>
</dbReference>
<evidence type="ECO:0000259" key="2">
    <source>
        <dbReference type="Pfam" id="PF06742"/>
    </source>
</evidence>
<dbReference type="EMBL" id="BAABFR010000024">
    <property type="protein sequence ID" value="GAA4390921.1"/>
    <property type="molecule type" value="Genomic_DNA"/>
</dbReference>
<gene>
    <name evidence="4" type="ORF">GCM10023147_19320</name>
</gene>
<accession>A0ABP8JHH1</accession>